<comment type="caution">
    <text evidence="5">The sequence shown here is derived from an EMBL/GenBank/DDBJ whole genome shotgun (WGS) entry which is preliminary data.</text>
</comment>
<dbReference type="InterPro" id="IPR044974">
    <property type="entry name" value="Disease_R_plants"/>
</dbReference>
<evidence type="ECO:0000256" key="3">
    <source>
        <dbReference type="SAM" id="MobiDB-lite"/>
    </source>
</evidence>
<dbReference type="InterPro" id="IPR001611">
    <property type="entry name" value="Leu-rich_rpt"/>
</dbReference>
<dbReference type="Pfam" id="PF20160">
    <property type="entry name" value="C-JID"/>
    <property type="match status" value="1"/>
</dbReference>
<sequence>MAASSSSASGNKRRATDDESSLSSSKRQNLSSPASASGGSSRWKYDVFLSFRALERAANIVGDFISGGRSEAKLVEDIVNDICGKLHISSFDGDQRLWLSKDVQHVLTSNTGTDEVIGIMLNKPKQQLQWNGNTGMDEVIGIMLNKHKQRLQLNGKSFSGMSNLMLLKLSNVDISEDQIYLSNNLRFLKWHEFPLKTLPSNFQAQNLFELNLCGSQINHLWKGMKDFPKLKTIKLSNSHNLIETPDFTMVPNLEMLDLKGCTRLRKVHESVGVLKSLIVLNLEGCNSLQSFPSNLFGLKSLKNLNLQGLSCLKILNLSECNLLEGTLPKDLGSLCSLEQLYLSKNKFISLPESIKQLSKLKILCLEECERLRSLPELPSNTVFVGAEGCHSLEDVSVRGCTSPDIALYLFNCPKLIQNGGHQENNLAVMLLKQRLQKWGNRLSNQCHISIQGNEIPEWFSCRSDDNLVKIGLPPNWLNDEFMGITMCGVFTLDHKDLDGREIAVSCRMNIMGNSYGFYCAPYSFTALESDYLWLAYLSREQFEHDRSLTLLSSHLLSHLRPTEYEYDSTNSVLVSTSTCIHAQFEVTSTRGGRLNSKANKSGIRLVYKRDIECSEDDLPAIDASILHQYRNCSTFGAKTSKFYTSIFRKNYN</sequence>
<reference evidence="5" key="1">
    <citation type="journal article" date="2022" name="Plant J.">
        <title>Strategies of tolerance reflected in two North American maple genomes.</title>
        <authorList>
            <person name="McEvoy S.L."/>
            <person name="Sezen U.U."/>
            <person name="Trouern-Trend A."/>
            <person name="McMahon S.M."/>
            <person name="Schaberg P.G."/>
            <person name="Yang J."/>
            <person name="Wegrzyn J.L."/>
            <person name="Swenson N.G."/>
        </authorList>
    </citation>
    <scope>NUCLEOTIDE SEQUENCE</scope>
    <source>
        <strain evidence="5">NS2018</strain>
    </source>
</reference>
<dbReference type="InterPro" id="IPR045344">
    <property type="entry name" value="C-JID"/>
</dbReference>
<proteinExistence type="predicted"/>
<feature type="compositionally biased region" description="Low complexity" evidence="3">
    <location>
        <begin position="21"/>
        <end position="41"/>
    </location>
</feature>
<dbReference type="AlphaFoldDB" id="A0AA39SIK3"/>
<evidence type="ECO:0000256" key="2">
    <source>
        <dbReference type="ARBA" id="ARBA00022737"/>
    </source>
</evidence>
<dbReference type="PANTHER" id="PTHR11017">
    <property type="entry name" value="LEUCINE-RICH REPEAT-CONTAINING PROTEIN"/>
    <property type="match status" value="1"/>
</dbReference>
<dbReference type="Gene3D" id="3.80.10.10">
    <property type="entry name" value="Ribonuclease Inhibitor"/>
    <property type="match status" value="2"/>
</dbReference>
<accession>A0AA39SIK3</accession>
<dbReference type="EMBL" id="JAUESC010000369">
    <property type="protein sequence ID" value="KAK0593691.1"/>
    <property type="molecule type" value="Genomic_DNA"/>
</dbReference>
<feature type="domain" description="C-JID" evidence="4">
    <location>
        <begin position="451"/>
        <end position="612"/>
    </location>
</feature>
<keyword evidence="6" id="KW-1185">Reference proteome</keyword>
<feature type="region of interest" description="Disordered" evidence="3">
    <location>
        <begin position="1"/>
        <end position="41"/>
    </location>
</feature>
<dbReference type="Proteomes" id="UP001168877">
    <property type="component" value="Unassembled WGS sequence"/>
</dbReference>
<dbReference type="SUPFAM" id="SSF52058">
    <property type="entry name" value="L domain-like"/>
    <property type="match status" value="1"/>
</dbReference>
<dbReference type="GO" id="GO:0006952">
    <property type="term" value="P:defense response"/>
    <property type="evidence" value="ECO:0007669"/>
    <property type="project" value="InterPro"/>
</dbReference>
<name>A0AA39SIK3_ACESA</name>
<dbReference type="PANTHER" id="PTHR11017:SF527">
    <property type="entry name" value="TMV RESISTANCE PROTEIN N-LIKE"/>
    <property type="match status" value="1"/>
</dbReference>
<evidence type="ECO:0000313" key="5">
    <source>
        <dbReference type="EMBL" id="KAK0593691.1"/>
    </source>
</evidence>
<organism evidence="5 6">
    <name type="scientific">Acer saccharum</name>
    <name type="common">Sugar maple</name>
    <dbReference type="NCBI Taxonomy" id="4024"/>
    <lineage>
        <taxon>Eukaryota</taxon>
        <taxon>Viridiplantae</taxon>
        <taxon>Streptophyta</taxon>
        <taxon>Embryophyta</taxon>
        <taxon>Tracheophyta</taxon>
        <taxon>Spermatophyta</taxon>
        <taxon>Magnoliopsida</taxon>
        <taxon>eudicotyledons</taxon>
        <taxon>Gunneridae</taxon>
        <taxon>Pentapetalae</taxon>
        <taxon>rosids</taxon>
        <taxon>malvids</taxon>
        <taxon>Sapindales</taxon>
        <taxon>Sapindaceae</taxon>
        <taxon>Hippocastanoideae</taxon>
        <taxon>Acereae</taxon>
        <taxon>Acer</taxon>
    </lineage>
</organism>
<evidence type="ECO:0000259" key="4">
    <source>
        <dbReference type="Pfam" id="PF20160"/>
    </source>
</evidence>
<reference evidence="5" key="2">
    <citation type="submission" date="2023-06" db="EMBL/GenBank/DDBJ databases">
        <authorList>
            <person name="Swenson N.G."/>
            <person name="Wegrzyn J.L."/>
            <person name="Mcevoy S.L."/>
        </authorList>
    </citation>
    <scope>NUCLEOTIDE SEQUENCE</scope>
    <source>
        <strain evidence="5">NS2018</strain>
        <tissue evidence="5">Leaf</tissue>
    </source>
</reference>
<keyword evidence="1" id="KW-0433">Leucine-rich repeat</keyword>
<dbReference type="InterPro" id="IPR032675">
    <property type="entry name" value="LRR_dom_sf"/>
</dbReference>
<evidence type="ECO:0000313" key="6">
    <source>
        <dbReference type="Proteomes" id="UP001168877"/>
    </source>
</evidence>
<dbReference type="PROSITE" id="PS51450">
    <property type="entry name" value="LRR"/>
    <property type="match status" value="1"/>
</dbReference>
<feature type="compositionally biased region" description="Polar residues" evidence="3">
    <location>
        <begin position="1"/>
        <end position="10"/>
    </location>
</feature>
<evidence type="ECO:0000256" key="1">
    <source>
        <dbReference type="ARBA" id="ARBA00022614"/>
    </source>
</evidence>
<protein>
    <recommendedName>
        <fullName evidence="4">C-JID domain-containing protein</fullName>
    </recommendedName>
</protein>
<gene>
    <name evidence="5" type="ORF">LWI29_033503</name>
</gene>
<keyword evidence="2" id="KW-0677">Repeat</keyword>